<keyword evidence="1" id="KW-0175">Coiled coil</keyword>
<reference evidence="2" key="1">
    <citation type="submission" date="2018-06" db="EMBL/GenBank/DDBJ databases">
        <authorList>
            <person name="Zhirakovskaya E."/>
        </authorList>
    </citation>
    <scope>NUCLEOTIDE SEQUENCE</scope>
</reference>
<dbReference type="InterPro" id="IPR016866">
    <property type="entry name" value="UCP028069"/>
</dbReference>
<dbReference type="EMBL" id="UOFA01000159">
    <property type="protein sequence ID" value="VAW45124.1"/>
    <property type="molecule type" value="Genomic_DNA"/>
</dbReference>
<accession>A0A3B0WNB4</accession>
<evidence type="ECO:0000256" key="1">
    <source>
        <dbReference type="SAM" id="Coils"/>
    </source>
</evidence>
<dbReference type="Pfam" id="PF11932">
    <property type="entry name" value="DUF3450"/>
    <property type="match status" value="1"/>
</dbReference>
<organism evidence="2">
    <name type="scientific">hydrothermal vent metagenome</name>
    <dbReference type="NCBI Taxonomy" id="652676"/>
    <lineage>
        <taxon>unclassified sequences</taxon>
        <taxon>metagenomes</taxon>
        <taxon>ecological metagenomes</taxon>
    </lineage>
</organism>
<evidence type="ECO:0000313" key="2">
    <source>
        <dbReference type="EMBL" id="VAW45124.1"/>
    </source>
</evidence>
<dbReference type="PIRSF" id="PIRSF028069">
    <property type="entry name" value="UCP028069"/>
    <property type="match status" value="1"/>
</dbReference>
<protein>
    <submittedName>
        <fullName evidence="2">TonB system biopolymer transport component Chromosome segregation ATPase</fullName>
    </submittedName>
</protein>
<proteinExistence type="predicted"/>
<sequence length="257" mass="28854">MLISQISKVNFTKGLVVLALMVTSMASFAQLQTAVQVVTNTNNAAENSQQSIDRLSDQTEELLVQYRTVISEIESLSVYNTQLESVVNDQNSQIQGMNSQMTELESTNRAIVPMVIEMVDMLRKIVEADVPFKINDRLDRVTKLEDMLNVSNVTTSEKYRKVTEAYQIELDYGRSVSTYQAEIDGGIQVNFLQIGRTALLYQTLDEKKSGWYNSTTKTFQELDDRYNSSIKEGIRIAAKQAAPNLVGLPILFQVSGE</sequence>
<gene>
    <name evidence="2" type="ORF">MNBD_GAMMA02-853</name>
</gene>
<name>A0A3B0WNB4_9ZZZZ</name>
<feature type="coiled-coil region" evidence="1">
    <location>
        <begin position="38"/>
        <end position="107"/>
    </location>
</feature>
<dbReference type="AlphaFoldDB" id="A0A3B0WNB4"/>